<sequence>MSDTPNRAERAANLFDLRRIIGGLFVAWGVLLIVLGLLDVGDVDNAMNINLYSGIGMLVLGLLFLLWAFTRPLGRELRESEQASGSARSDGEGTRRPGDTGS</sequence>
<evidence type="ECO:0000313" key="4">
    <source>
        <dbReference type="Proteomes" id="UP001147700"/>
    </source>
</evidence>
<comment type="caution">
    <text evidence="3">The sequence shown here is derived from an EMBL/GenBank/DDBJ whole genome shotgun (WGS) entry which is preliminary data.</text>
</comment>
<protein>
    <submittedName>
        <fullName evidence="3">Uncharacterized protein</fullName>
    </submittedName>
</protein>
<evidence type="ECO:0000313" key="3">
    <source>
        <dbReference type="EMBL" id="MDA0141056.1"/>
    </source>
</evidence>
<evidence type="ECO:0000256" key="1">
    <source>
        <dbReference type="SAM" id="MobiDB-lite"/>
    </source>
</evidence>
<feature type="region of interest" description="Disordered" evidence="1">
    <location>
        <begin position="79"/>
        <end position="102"/>
    </location>
</feature>
<feature type="transmembrane region" description="Helical" evidence="2">
    <location>
        <begin position="50"/>
        <end position="69"/>
    </location>
</feature>
<keyword evidence="2" id="KW-0472">Membrane</keyword>
<proteinExistence type="predicted"/>
<name>A0ABT4RR51_9ACTN</name>
<dbReference type="RefSeq" id="WP_202952349.1">
    <property type="nucleotide sequence ID" value="NZ_JAPCID010000049.1"/>
</dbReference>
<keyword evidence="4" id="KW-1185">Reference proteome</keyword>
<keyword evidence="2" id="KW-1133">Transmembrane helix</keyword>
<reference evidence="3" key="1">
    <citation type="submission" date="2022-10" db="EMBL/GenBank/DDBJ databases">
        <title>The WGS of Solirubrobacter sp. CPCC 204708.</title>
        <authorList>
            <person name="Jiang Z."/>
        </authorList>
    </citation>
    <scope>NUCLEOTIDE SEQUENCE</scope>
    <source>
        <strain evidence="3">CPCC 204708</strain>
    </source>
</reference>
<accession>A0ABT4RR51</accession>
<feature type="compositionally biased region" description="Basic and acidic residues" evidence="1">
    <location>
        <begin position="89"/>
        <end position="102"/>
    </location>
</feature>
<feature type="transmembrane region" description="Helical" evidence="2">
    <location>
        <begin position="20"/>
        <end position="38"/>
    </location>
</feature>
<gene>
    <name evidence="3" type="ORF">OJ962_26400</name>
</gene>
<dbReference type="Proteomes" id="UP001147700">
    <property type="component" value="Unassembled WGS sequence"/>
</dbReference>
<organism evidence="3 4">
    <name type="scientific">Solirubrobacter deserti</name>
    <dbReference type="NCBI Taxonomy" id="2282478"/>
    <lineage>
        <taxon>Bacteria</taxon>
        <taxon>Bacillati</taxon>
        <taxon>Actinomycetota</taxon>
        <taxon>Thermoleophilia</taxon>
        <taxon>Solirubrobacterales</taxon>
        <taxon>Solirubrobacteraceae</taxon>
        <taxon>Solirubrobacter</taxon>
    </lineage>
</organism>
<keyword evidence="2" id="KW-0812">Transmembrane</keyword>
<dbReference type="EMBL" id="JAPCID010000049">
    <property type="protein sequence ID" value="MDA0141056.1"/>
    <property type="molecule type" value="Genomic_DNA"/>
</dbReference>
<evidence type="ECO:0000256" key="2">
    <source>
        <dbReference type="SAM" id="Phobius"/>
    </source>
</evidence>